<reference evidence="2 3" key="1">
    <citation type="submission" date="2012-07" db="EMBL/GenBank/DDBJ databases">
        <title>The Genome Sequence of Actinomyces neuii subsp. anitratus BVS029A5.</title>
        <authorList>
            <consortium name="The Broad Institute Genome Sequencing Platform"/>
            <person name="Earl A."/>
            <person name="Ward D."/>
            <person name="Feldgarden M."/>
            <person name="Gevers D."/>
            <person name="Saerens B."/>
            <person name="Vaneechoutte M."/>
            <person name="Walker B."/>
            <person name="Young S.K."/>
            <person name="Zeng Q."/>
            <person name="Gargeya S."/>
            <person name="Fitzgerald M."/>
            <person name="Haas B."/>
            <person name="Abouelleil A."/>
            <person name="Alvarado L."/>
            <person name="Arachchi H.M."/>
            <person name="Berlin A."/>
            <person name="Chapman S.B."/>
            <person name="Goldberg J."/>
            <person name="Griggs A."/>
            <person name="Gujja S."/>
            <person name="Hansen M."/>
            <person name="Howarth C."/>
            <person name="Imamovic A."/>
            <person name="Larimer J."/>
            <person name="McCowen C."/>
            <person name="Montmayeur A."/>
            <person name="Murphy C."/>
            <person name="Neiman D."/>
            <person name="Pearson M."/>
            <person name="Priest M."/>
            <person name="Roberts A."/>
            <person name="Saif S."/>
            <person name="Shea T."/>
            <person name="Sisk P."/>
            <person name="Sykes S."/>
            <person name="Wortman J."/>
            <person name="Nusbaum C."/>
            <person name="Birren B."/>
        </authorList>
    </citation>
    <scope>NUCLEOTIDE SEQUENCE [LARGE SCALE GENOMIC DNA]</scope>
    <source>
        <strain evidence="2 3">BVS029A5</strain>
    </source>
</reference>
<dbReference type="HOGENOM" id="CLU_2462196_0_0_11"/>
<proteinExistence type="predicted"/>
<dbReference type="AlphaFoldDB" id="K0ZCM5"/>
<feature type="region of interest" description="Disordered" evidence="1">
    <location>
        <begin position="1"/>
        <end position="29"/>
    </location>
</feature>
<evidence type="ECO:0000313" key="3">
    <source>
        <dbReference type="Proteomes" id="UP000006075"/>
    </source>
</evidence>
<comment type="caution">
    <text evidence="2">The sequence shown here is derived from an EMBL/GenBank/DDBJ whole genome shotgun (WGS) entry which is preliminary data.</text>
</comment>
<evidence type="ECO:0000313" key="2">
    <source>
        <dbReference type="EMBL" id="EJZ85220.1"/>
    </source>
</evidence>
<evidence type="ECO:0000256" key="1">
    <source>
        <dbReference type="SAM" id="MobiDB-lite"/>
    </source>
</evidence>
<sequence length="88" mass="9403">MYNNCGGVQPETANPGAALDTHRQTQPARLGVPPRTKVLSTKDREPIFAQDNITKPIRASTSELCFKTLFVPKGGIIVYGTGKCGGKS</sequence>
<dbReference type="EMBL" id="AGWP01000009">
    <property type="protein sequence ID" value="EJZ85220.1"/>
    <property type="molecule type" value="Genomic_DNA"/>
</dbReference>
<gene>
    <name evidence="2" type="ORF">HMPREF9240_01707</name>
</gene>
<name>K0ZCM5_9ACTO</name>
<organism evidence="2 3">
    <name type="scientific">Winkia neuii BV029A5</name>
    <dbReference type="NCBI Taxonomy" id="888439"/>
    <lineage>
        <taxon>Bacteria</taxon>
        <taxon>Bacillati</taxon>
        <taxon>Actinomycetota</taxon>
        <taxon>Actinomycetes</taxon>
        <taxon>Actinomycetales</taxon>
        <taxon>Actinomycetaceae</taxon>
        <taxon>Winkia</taxon>
    </lineage>
</organism>
<dbReference type="Proteomes" id="UP000006075">
    <property type="component" value="Unassembled WGS sequence"/>
</dbReference>
<keyword evidence="3" id="KW-1185">Reference proteome</keyword>
<accession>K0ZCM5</accession>
<protein>
    <submittedName>
        <fullName evidence="2">Uncharacterized protein</fullName>
    </submittedName>
</protein>